<organism evidence="10 11">
    <name type="scientific">Pararhodobacter oceanensis</name>
    <dbReference type="NCBI Taxonomy" id="2172121"/>
    <lineage>
        <taxon>Bacteria</taxon>
        <taxon>Pseudomonadati</taxon>
        <taxon>Pseudomonadota</taxon>
        <taxon>Alphaproteobacteria</taxon>
        <taxon>Rhodobacterales</taxon>
        <taxon>Paracoccaceae</taxon>
        <taxon>Pararhodobacter</taxon>
    </lineage>
</organism>
<dbReference type="InterPro" id="IPR020846">
    <property type="entry name" value="MFS_dom"/>
</dbReference>
<keyword evidence="7 8" id="KW-0472">Membrane</keyword>
<name>A0A2T8HXY3_9RHOB</name>
<protein>
    <submittedName>
        <fullName evidence="10">MFS transporter</fullName>
    </submittedName>
</protein>
<dbReference type="PROSITE" id="PS50850">
    <property type="entry name" value="MFS"/>
    <property type="match status" value="1"/>
</dbReference>
<dbReference type="CDD" id="cd17503">
    <property type="entry name" value="MFS_LmrB_MDR_like"/>
    <property type="match status" value="1"/>
</dbReference>
<feature type="transmembrane region" description="Helical" evidence="8">
    <location>
        <begin position="284"/>
        <end position="309"/>
    </location>
</feature>
<dbReference type="PANTHER" id="PTHR42718:SF9">
    <property type="entry name" value="MAJOR FACILITATOR SUPERFAMILY MULTIDRUG TRANSPORTER MFSC"/>
    <property type="match status" value="1"/>
</dbReference>
<feature type="domain" description="Major facilitator superfamily (MFS) profile" evidence="9">
    <location>
        <begin position="28"/>
        <end position="483"/>
    </location>
</feature>
<evidence type="ECO:0000256" key="7">
    <source>
        <dbReference type="ARBA" id="ARBA00023136"/>
    </source>
</evidence>
<feature type="transmembrane region" description="Helical" evidence="8">
    <location>
        <begin position="212"/>
        <end position="232"/>
    </location>
</feature>
<dbReference type="Gene3D" id="1.20.1250.20">
    <property type="entry name" value="MFS general substrate transporter like domains"/>
    <property type="match status" value="1"/>
</dbReference>
<proteinExistence type="inferred from homology"/>
<evidence type="ECO:0000313" key="10">
    <source>
        <dbReference type="EMBL" id="PVH30212.1"/>
    </source>
</evidence>
<accession>A0A2T8HXY3</accession>
<evidence type="ECO:0000313" key="11">
    <source>
        <dbReference type="Proteomes" id="UP000245911"/>
    </source>
</evidence>
<keyword evidence="5 8" id="KW-0812">Transmembrane</keyword>
<dbReference type="SUPFAM" id="SSF103473">
    <property type="entry name" value="MFS general substrate transporter"/>
    <property type="match status" value="1"/>
</dbReference>
<comment type="caution">
    <text evidence="10">The sequence shown here is derived from an EMBL/GenBank/DDBJ whole genome shotgun (WGS) entry which is preliminary data.</text>
</comment>
<evidence type="ECO:0000256" key="5">
    <source>
        <dbReference type="ARBA" id="ARBA00022692"/>
    </source>
</evidence>
<dbReference type="EMBL" id="QDKM01000001">
    <property type="protein sequence ID" value="PVH30212.1"/>
    <property type="molecule type" value="Genomic_DNA"/>
</dbReference>
<feature type="transmembrane region" description="Helical" evidence="8">
    <location>
        <begin position="244"/>
        <end position="263"/>
    </location>
</feature>
<evidence type="ECO:0000256" key="3">
    <source>
        <dbReference type="ARBA" id="ARBA00022448"/>
    </source>
</evidence>
<dbReference type="InterPro" id="IPR036259">
    <property type="entry name" value="MFS_trans_sf"/>
</dbReference>
<dbReference type="Pfam" id="PF07690">
    <property type="entry name" value="MFS_1"/>
    <property type="match status" value="1"/>
</dbReference>
<feature type="transmembrane region" description="Helical" evidence="8">
    <location>
        <begin position="156"/>
        <end position="176"/>
    </location>
</feature>
<feature type="transmembrane region" description="Helical" evidence="8">
    <location>
        <begin position="457"/>
        <end position="478"/>
    </location>
</feature>
<feature type="transmembrane region" description="Helical" evidence="8">
    <location>
        <begin position="93"/>
        <end position="117"/>
    </location>
</feature>
<feature type="transmembrane region" description="Helical" evidence="8">
    <location>
        <begin position="66"/>
        <end position="86"/>
    </location>
</feature>
<dbReference type="InterPro" id="IPR011701">
    <property type="entry name" value="MFS"/>
</dbReference>
<dbReference type="NCBIfam" id="TIGR00711">
    <property type="entry name" value="efflux_EmrB"/>
    <property type="match status" value="1"/>
</dbReference>
<dbReference type="GO" id="GO:0022857">
    <property type="term" value="F:transmembrane transporter activity"/>
    <property type="evidence" value="ECO:0007669"/>
    <property type="project" value="InterPro"/>
</dbReference>
<feature type="transmembrane region" description="Helical" evidence="8">
    <location>
        <begin position="123"/>
        <end position="144"/>
    </location>
</feature>
<feature type="transmembrane region" description="Helical" evidence="8">
    <location>
        <begin position="414"/>
        <end position="437"/>
    </location>
</feature>
<dbReference type="AlphaFoldDB" id="A0A2T8HXY3"/>
<sequence length="485" mass="51890">MHSEISAQEPPMHPQTATEDHSKRNRLVIFLLLISTFIMILNETIMNVALPRLMTELDVTANAAQWLTTAFLLTMAVVIPVTGWLLQRLHTRTVFLMAMSFFSLGTLVCALAPGLGLLVVGRVVQACGTAMMMPLLMTTVITLVPPHSRGKTMGNISIVISVAPAIGPTISGIILNLLDWRWMFWLILPIALTALITGFAKLQNVTEPRKVPLDILSIPLAAIGFGGVVYGLSTIGEGGGEAAMPVWVPLAVGAVVLALFIWRQIVLGPKDRALLDLRTFRVKIFTVAVIMMGLSMMALFGMIILLPIYMQNVLGMEPLQTGLMLLPGGLTMGLLAPIVGRLFDAFGARKLVIPGAMAVCAAMWIMASFGTETALAMVLTGHILLSAGLAFLFTPLFSSSLGSLPKELYSHGSAIIGTVQQVAGAAGIALFVSIMSLRMFDAMEDGMELVPATAEGLQLAFSVGASISILLIVAGFFVRRPPDQR</sequence>
<feature type="transmembrane region" description="Helical" evidence="8">
    <location>
        <begin position="375"/>
        <end position="393"/>
    </location>
</feature>
<keyword evidence="4" id="KW-1003">Cell membrane</keyword>
<feature type="transmembrane region" description="Helical" evidence="8">
    <location>
        <begin position="182"/>
        <end position="200"/>
    </location>
</feature>
<dbReference type="PRINTS" id="PR01036">
    <property type="entry name" value="TCRTETB"/>
</dbReference>
<dbReference type="OrthoDB" id="9812221at2"/>
<evidence type="ECO:0000256" key="8">
    <source>
        <dbReference type="SAM" id="Phobius"/>
    </source>
</evidence>
<reference evidence="10 11" key="1">
    <citation type="submission" date="2018-04" db="EMBL/GenBank/DDBJ databases">
        <title>Pararhodobacter oceanense sp. nov., isolated from marine intertidal sediment.</title>
        <authorList>
            <person name="Wang X.-L."/>
            <person name="Du Z.-J."/>
        </authorList>
    </citation>
    <scope>NUCLEOTIDE SEQUENCE [LARGE SCALE GENOMIC DNA]</scope>
    <source>
        <strain evidence="10 11">AM505</strain>
    </source>
</reference>
<dbReference type="Proteomes" id="UP000245911">
    <property type="component" value="Unassembled WGS sequence"/>
</dbReference>
<dbReference type="GO" id="GO:0005886">
    <property type="term" value="C:plasma membrane"/>
    <property type="evidence" value="ECO:0007669"/>
    <property type="project" value="UniProtKB-SubCell"/>
</dbReference>
<evidence type="ECO:0000256" key="6">
    <source>
        <dbReference type="ARBA" id="ARBA00022989"/>
    </source>
</evidence>
<dbReference type="Gene3D" id="1.20.1720.10">
    <property type="entry name" value="Multidrug resistance protein D"/>
    <property type="match status" value="1"/>
</dbReference>
<dbReference type="InterPro" id="IPR004638">
    <property type="entry name" value="EmrB-like"/>
</dbReference>
<evidence type="ECO:0000256" key="1">
    <source>
        <dbReference type="ARBA" id="ARBA00004651"/>
    </source>
</evidence>
<evidence type="ECO:0000259" key="9">
    <source>
        <dbReference type="PROSITE" id="PS50850"/>
    </source>
</evidence>
<keyword evidence="11" id="KW-1185">Reference proteome</keyword>
<feature type="transmembrane region" description="Helical" evidence="8">
    <location>
        <begin position="351"/>
        <end position="369"/>
    </location>
</feature>
<feature type="transmembrane region" description="Helical" evidence="8">
    <location>
        <begin position="321"/>
        <end position="339"/>
    </location>
</feature>
<gene>
    <name evidence="10" type="ORF">DDE20_01225</name>
</gene>
<evidence type="ECO:0000256" key="2">
    <source>
        <dbReference type="ARBA" id="ARBA00008537"/>
    </source>
</evidence>
<feature type="transmembrane region" description="Helical" evidence="8">
    <location>
        <begin position="27"/>
        <end position="46"/>
    </location>
</feature>
<keyword evidence="6 8" id="KW-1133">Transmembrane helix</keyword>
<dbReference type="PANTHER" id="PTHR42718">
    <property type="entry name" value="MAJOR FACILITATOR SUPERFAMILY MULTIDRUG TRANSPORTER MFSC"/>
    <property type="match status" value="1"/>
</dbReference>
<evidence type="ECO:0000256" key="4">
    <source>
        <dbReference type="ARBA" id="ARBA00022475"/>
    </source>
</evidence>
<comment type="subcellular location">
    <subcellularLocation>
        <location evidence="1">Cell membrane</location>
        <topology evidence="1">Multi-pass membrane protein</topology>
    </subcellularLocation>
</comment>
<comment type="similarity">
    <text evidence="2">Belongs to the major facilitator superfamily. EmrB family.</text>
</comment>
<keyword evidence="3" id="KW-0813">Transport</keyword>